<keyword evidence="2" id="KW-1185">Reference proteome</keyword>
<evidence type="ECO:0000313" key="1">
    <source>
        <dbReference type="EMBL" id="CAF1687010.1"/>
    </source>
</evidence>
<accession>A0A816HK28</accession>
<reference evidence="1" key="1">
    <citation type="submission" date="2021-02" db="EMBL/GenBank/DDBJ databases">
        <authorList>
            <person name="Nowell W R."/>
        </authorList>
    </citation>
    <scope>NUCLEOTIDE SEQUENCE</scope>
</reference>
<organism evidence="1 2">
    <name type="scientific">Adineta ricciae</name>
    <name type="common">Rotifer</name>
    <dbReference type="NCBI Taxonomy" id="249248"/>
    <lineage>
        <taxon>Eukaryota</taxon>
        <taxon>Metazoa</taxon>
        <taxon>Spiralia</taxon>
        <taxon>Gnathifera</taxon>
        <taxon>Rotifera</taxon>
        <taxon>Eurotatoria</taxon>
        <taxon>Bdelloidea</taxon>
        <taxon>Adinetida</taxon>
        <taxon>Adinetidae</taxon>
        <taxon>Adineta</taxon>
    </lineage>
</organism>
<name>A0A816HK28_ADIRI</name>
<feature type="non-terminal residue" evidence="1">
    <location>
        <position position="1"/>
    </location>
</feature>
<proteinExistence type="predicted"/>
<dbReference type="Proteomes" id="UP000663828">
    <property type="component" value="Unassembled WGS sequence"/>
</dbReference>
<sequence length="131" mass="14619">AIVGETVRSLASVTTTTDDDNTQNQSHGDVYSELDNNDIVISNCLEYINAEKIVNESARATIRALPSYRQSAASRYSISNIVSLTECFTEIDSSDIIIIQNLGVQNHHECFYSEYGQSKTPVILLEEEKKR</sequence>
<gene>
    <name evidence="1" type="ORF">XAT740_LOCUS62201</name>
</gene>
<dbReference type="EMBL" id="CAJNOR010017216">
    <property type="protein sequence ID" value="CAF1687010.1"/>
    <property type="molecule type" value="Genomic_DNA"/>
</dbReference>
<comment type="caution">
    <text evidence="1">The sequence shown here is derived from an EMBL/GenBank/DDBJ whole genome shotgun (WGS) entry which is preliminary data.</text>
</comment>
<feature type="non-terminal residue" evidence="1">
    <location>
        <position position="131"/>
    </location>
</feature>
<evidence type="ECO:0000313" key="2">
    <source>
        <dbReference type="Proteomes" id="UP000663828"/>
    </source>
</evidence>
<dbReference type="AlphaFoldDB" id="A0A816HK28"/>
<protein>
    <submittedName>
        <fullName evidence="1">Uncharacterized protein</fullName>
    </submittedName>
</protein>